<evidence type="ECO:0000313" key="11">
    <source>
        <dbReference type="EMBL" id="NVN40332.1"/>
    </source>
</evidence>
<dbReference type="PANTHER" id="PTHR43298:SF2">
    <property type="entry name" value="FMN_FAD EXPORTER YEEO-RELATED"/>
    <property type="match status" value="1"/>
</dbReference>
<evidence type="ECO:0000256" key="5">
    <source>
        <dbReference type="ARBA" id="ARBA00022692"/>
    </source>
</evidence>
<keyword evidence="5 10" id="KW-0812">Transmembrane</keyword>
<dbReference type="RefSeq" id="WP_176613301.1">
    <property type="nucleotide sequence ID" value="NZ_JABXXR010000037.1"/>
</dbReference>
<dbReference type="PIRSF" id="PIRSF006603">
    <property type="entry name" value="DinF"/>
    <property type="match status" value="1"/>
</dbReference>
<gene>
    <name evidence="11" type="ORF">HUK82_07115</name>
</gene>
<feature type="transmembrane region" description="Helical" evidence="10">
    <location>
        <begin position="93"/>
        <end position="117"/>
    </location>
</feature>
<evidence type="ECO:0000313" key="12">
    <source>
        <dbReference type="Proteomes" id="UP000585665"/>
    </source>
</evidence>
<organism evidence="11 12">
    <name type="scientific">Ameyamaea chiangmaiensis</name>
    <dbReference type="NCBI Taxonomy" id="442969"/>
    <lineage>
        <taxon>Bacteria</taxon>
        <taxon>Pseudomonadati</taxon>
        <taxon>Pseudomonadota</taxon>
        <taxon>Alphaproteobacteria</taxon>
        <taxon>Acetobacterales</taxon>
        <taxon>Acetobacteraceae</taxon>
        <taxon>Ameyamaea</taxon>
    </lineage>
</organism>
<dbReference type="GO" id="GO:0015297">
    <property type="term" value="F:antiporter activity"/>
    <property type="evidence" value="ECO:0007669"/>
    <property type="project" value="UniProtKB-KW"/>
</dbReference>
<evidence type="ECO:0000256" key="9">
    <source>
        <dbReference type="ARBA" id="ARBA00031636"/>
    </source>
</evidence>
<feature type="transmembrane region" description="Helical" evidence="10">
    <location>
        <begin position="51"/>
        <end position="81"/>
    </location>
</feature>
<evidence type="ECO:0000256" key="6">
    <source>
        <dbReference type="ARBA" id="ARBA00022989"/>
    </source>
</evidence>
<dbReference type="InterPro" id="IPR002528">
    <property type="entry name" value="MATE_fam"/>
</dbReference>
<dbReference type="GO" id="GO:0006811">
    <property type="term" value="P:monoatomic ion transport"/>
    <property type="evidence" value="ECO:0007669"/>
    <property type="project" value="UniProtKB-KW"/>
</dbReference>
<sequence>MTEIEHACGVTLWSEVRALVKTALPLGVGELSQMAMGVSDSMLLGRLGPDALAVAALSTTFYFTVTATARAALGAGGVFIARAFGGQRVRDIAVVHAMTVVMGLLMCVPCALVLANAGRFLLWIGEPPEIAALSGRFIHILCWSLPASIVGVGVPYEVLPALRAQKVLLWLMPSALVLNVLLNAGLVFGLAGLPRMGLWGSATATMVTGWGCGVALYGVLLGASRRRVVLWPPRGDWSMLVRLLRFGLPMSIAAAAEVMMFQASGLRAGFFGMQALAAHGIALNVTTMTFMVSFAMAQAANMRVGHLMGAGRVGQVRKAATAALGLVVAYSAATALVLLMLPGWIAGLYMGGAPSGRETVALAAVLLGVAALYQVVDGIQVMLMNLLRAFGDSLVPMLLAGVGYWFIGFPVGGWLAFQRGWGVAGLWWGLAVGLASVSLMLAIRFFVMRSRLVAGARSAASPNVAETWPR</sequence>
<evidence type="ECO:0000256" key="1">
    <source>
        <dbReference type="ARBA" id="ARBA00004429"/>
    </source>
</evidence>
<evidence type="ECO:0000256" key="3">
    <source>
        <dbReference type="ARBA" id="ARBA00022449"/>
    </source>
</evidence>
<proteinExistence type="predicted"/>
<keyword evidence="2" id="KW-0813">Transport</keyword>
<keyword evidence="3" id="KW-0050">Antiport</keyword>
<evidence type="ECO:0000256" key="10">
    <source>
        <dbReference type="SAM" id="Phobius"/>
    </source>
</evidence>
<dbReference type="EMBL" id="JABXXR010000037">
    <property type="protein sequence ID" value="NVN40332.1"/>
    <property type="molecule type" value="Genomic_DNA"/>
</dbReference>
<dbReference type="AlphaFoldDB" id="A0A850PEG8"/>
<dbReference type="GO" id="GO:0042910">
    <property type="term" value="F:xenobiotic transmembrane transporter activity"/>
    <property type="evidence" value="ECO:0007669"/>
    <property type="project" value="InterPro"/>
</dbReference>
<feature type="transmembrane region" description="Helical" evidence="10">
    <location>
        <begin position="395"/>
        <end position="417"/>
    </location>
</feature>
<feature type="transmembrane region" description="Helical" evidence="10">
    <location>
        <begin position="168"/>
        <end position="192"/>
    </location>
</feature>
<dbReference type="GO" id="GO:0005886">
    <property type="term" value="C:plasma membrane"/>
    <property type="evidence" value="ECO:0007669"/>
    <property type="project" value="UniProtKB-SubCell"/>
</dbReference>
<evidence type="ECO:0000256" key="2">
    <source>
        <dbReference type="ARBA" id="ARBA00022448"/>
    </source>
</evidence>
<dbReference type="Pfam" id="PF01554">
    <property type="entry name" value="MatE"/>
    <property type="match status" value="2"/>
</dbReference>
<dbReference type="Proteomes" id="UP000585665">
    <property type="component" value="Unassembled WGS sequence"/>
</dbReference>
<keyword evidence="12" id="KW-1185">Reference proteome</keyword>
<protein>
    <recommendedName>
        <fullName evidence="9">Multidrug-efflux transporter</fullName>
    </recommendedName>
</protein>
<dbReference type="NCBIfam" id="TIGR00797">
    <property type="entry name" value="matE"/>
    <property type="match status" value="1"/>
</dbReference>
<feature type="transmembrane region" description="Helical" evidence="10">
    <location>
        <begin position="137"/>
        <end position="156"/>
    </location>
</feature>
<reference evidence="11 12" key="1">
    <citation type="submission" date="2020-06" db="EMBL/GenBank/DDBJ databases">
        <title>Description of novel acetic acid bacteria.</title>
        <authorList>
            <person name="Sombolestani A."/>
        </authorList>
    </citation>
    <scope>NUCLEOTIDE SEQUENCE [LARGE SCALE GENOMIC DNA]</scope>
    <source>
        <strain evidence="11 12">LMG 27010</strain>
    </source>
</reference>
<keyword evidence="4" id="KW-1003">Cell membrane</keyword>
<feature type="transmembrane region" description="Helical" evidence="10">
    <location>
        <begin position="243"/>
        <end position="264"/>
    </location>
</feature>
<accession>A0A850PEG8</accession>
<feature type="transmembrane region" description="Helical" evidence="10">
    <location>
        <begin position="198"/>
        <end position="222"/>
    </location>
</feature>
<feature type="transmembrane region" description="Helical" evidence="10">
    <location>
        <begin position="361"/>
        <end position="383"/>
    </location>
</feature>
<evidence type="ECO:0000256" key="4">
    <source>
        <dbReference type="ARBA" id="ARBA00022475"/>
    </source>
</evidence>
<comment type="subcellular location">
    <subcellularLocation>
        <location evidence="1">Cell inner membrane</location>
        <topology evidence="1">Multi-pass membrane protein</topology>
    </subcellularLocation>
</comment>
<feature type="transmembrane region" description="Helical" evidence="10">
    <location>
        <begin position="423"/>
        <end position="447"/>
    </location>
</feature>
<comment type="caution">
    <text evidence="11">The sequence shown here is derived from an EMBL/GenBank/DDBJ whole genome shotgun (WGS) entry which is preliminary data.</text>
</comment>
<evidence type="ECO:0000256" key="8">
    <source>
        <dbReference type="ARBA" id="ARBA00023136"/>
    </source>
</evidence>
<keyword evidence="6 10" id="KW-1133">Transmembrane helix</keyword>
<feature type="transmembrane region" description="Helical" evidence="10">
    <location>
        <begin position="276"/>
        <end position="298"/>
    </location>
</feature>
<keyword evidence="8 10" id="KW-0472">Membrane</keyword>
<dbReference type="CDD" id="cd13131">
    <property type="entry name" value="MATE_NorM_like"/>
    <property type="match status" value="1"/>
</dbReference>
<dbReference type="InterPro" id="IPR050222">
    <property type="entry name" value="MATE_MdtK"/>
</dbReference>
<dbReference type="InterPro" id="IPR048279">
    <property type="entry name" value="MdtK-like"/>
</dbReference>
<feature type="transmembrane region" description="Helical" evidence="10">
    <location>
        <begin position="319"/>
        <end position="341"/>
    </location>
</feature>
<name>A0A850PEG8_9PROT</name>
<evidence type="ECO:0000256" key="7">
    <source>
        <dbReference type="ARBA" id="ARBA00023065"/>
    </source>
</evidence>
<keyword evidence="7" id="KW-0406">Ion transport</keyword>
<dbReference type="PANTHER" id="PTHR43298">
    <property type="entry name" value="MULTIDRUG RESISTANCE PROTEIN NORM-RELATED"/>
    <property type="match status" value="1"/>
</dbReference>